<proteinExistence type="predicted"/>
<dbReference type="SUPFAM" id="SSF144020">
    <property type="entry name" value="FdhE-like"/>
    <property type="match status" value="1"/>
</dbReference>
<keyword evidence="3" id="KW-1185">Reference proteome</keyword>
<organism evidence="2 3">
    <name type="scientific">Trueperella bialowiezensis</name>
    <dbReference type="NCBI Taxonomy" id="312285"/>
    <lineage>
        <taxon>Bacteria</taxon>
        <taxon>Bacillati</taxon>
        <taxon>Actinomycetota</taxon>
        <taxon>Actinomycetes</taxon>
        <taxon>Actinomycetales</taxon>
        <taxon>Actinomycetaceae</taxon>
        <taxon>Trueperella</taxon>
    </lineage>
</organism>
<dbReference type="AlphaFoldDB" id="A0A448PFZ5"/>
<dbReference type="Pfam" id="PF20277">
    <property type="entry name" value="CTD11"/>
    <property type="match status" value="1"/>
</dbReference>
<accession>A0A448PFZ5</accession>
<dbReference type="RefSeq" id="WP_322787220.1">
    <property type="nucleotide sequence ID" value="NZ_LR134476.1"/>
</dbReference>
<evidence type="ECO:0000313" key="3">
    <source>
        <dbReference type="Proteomes" id="UP000269542"/>
    </source>
</evidence>
<dbReference type="EMBL" id="LR134476">
    <property type="protein sequence ID" value="VEI13881.1"/>
    <property type="molecule type" value="Genomic_DNA"/>
</dbReference>
<reference evidence="2 3" key="1">
    <citation type="submission" date="2018-12" db="EMBL/GenBank/DDBJ databases">
        <authorList>
            <consortium name="Pathogen Informatics"/>
        </authorList>
    </citation>
    <scope>NUCLEOTIDE SEQUENCE [LARGE SCALE GENOMIC DNA]</scope>
    <source>
        <strain evidence="2 3">NCTC13354</strain>
    </source>
</reference>
<sequence length="390" mass="43589">MAQICFATFAAALMSALPSTFGQQRVCSMLIDWIDAEDSNGEYIYVDPKLATNLMKQNIDVPRSIVEAITQTDRSSDAEDAFVEISDKVMKDFDADLVAQLVQLLENDPQVATTTCSAMKEHYANYGLAAFLSRVFLYACKRPNKKRKDQIVDADGWFIDISQNVCPLCGKNPLMKTDGGVPTALYDVFEIPQSPKSAKTYRVLVCLQCARSKKMTATDLLSEPEGWEPLRAAYRSYETVQELNEVFSAGTAPQDLGRVVRALAEAPDPHAPEEVSPDKFEATAVSRKIRPEYYALCLTIKTLAEAYYYKVGSLFTALDDGEERAYRRIRTKVRAIYDDAVEVTDDQQLIFNDFVDWVAKQADVPTRSQGALIVAAFFVQNCQVFDEVSK</sequence>
<dbReference type="InterPro" id="IPR046921">
    <property type="entry name" value="ABC-3C_CTD11"/>
</dbReference>
<dbReference type="KEGG" id="tbw:NCTC13354_01604"/>
<feature type="domain" description="ABC-three component systems C-terminal" evidence="1">
    <location>
        <begin position="258"/>
        <end position="385"/>
    </location>
</feature>
<evidence type="ECO:0000259" key="1">
    <source>
        <dbReference type="Pfam" id="PF20277"/>
    </source>
</evidence>
<protein>
    <recommendedName>
        <fullName evidence="1">ABC-three component systems C-terminal domain-containing protein</fullName>
    </recommendedName>
</protein>
<evidence type="ECO:0000313" key="2">
    <source>
        <dbReference type="EMBL" id="VEI13881.1"/>
    </source>
</evidence>
<name>A0A448PFZ5_9ACTO</name>
<dbReference type="InterPro" id="IPR024064">
    <property type="entry name" value="FdhE-like_sf"/>
</dbReference>
<gene>
    <name evidence="2" type="ORF">NCTC13354_01604</name>
</gene>
<dbReference type="Proteomes" id="UP000269542">
    <property type="component" value="Chromosome"/>
</dbReference>